<dbReference type="GO" id="GO:0005829">
    <property type="term" value="C:cytosol"/>
    <property type="evidence" value="ECO:0007669"/>
    <property type="project" value="TreeGrafter"/>
</dbReference>
<dbReference type="Proteomes" id="UP000823964">
    <property type="component" value="Unassembled WGS sequence"/>
</dbReference>
<dbReference type="GO" id="GO:0050660">
    <property type="term" value="F:flavin adenine dinucleotide binding"/>
    <property type="evidence" value="ECO:0007669"/>
    <property type="project" value="TreeGrafter"/>
</dbReference>
<evidence type="ECO:0000256" key="3">
    <source>
        <dbReference type="ARBA" id="ARBA00022643"/>
    </source>
</evidence>
<reference evidence="5" key="1">
    <citation type="journal article" date="2021" name="PeerJ">
        <title>Extensive microbial diversity within the chicken gut microbiome revealed by metagenomics and culture.</title>
        <authorList>
            <person name="Gilroy R."/>
            <person name="Ravi A."/>
            <person name="Getino M."/>
            <person name="Pursley I."/>
            <person name="Horton D.L."/>
            <person name="Alikhan N.F."/>
            <person name="Baker D."/>
            <person name="Gharbi K."/>
            <person name="Hall N."/>
            <person name="Watson M."/>
            <person name="Adriaenssens E.M."/>
            <person name="Foster-Nyarko E."/>
            <person name="Jarju S."/>
            <person name="Secka A."/>
            <person name="Antonio M."/>
            <person name="Oren A."/>
            <person name="Chaudhuri R.R."/>
            <person name="La Ragione R."/>
            <person name="Hildebrand F."/>
            <person name="Pallen M.J."/>
        </authorList>
    </citation>
    <scope>NUCLEOTIDE SEQUENCE</scope>
    <source>
        <strain evidence="5">14975</strain>
    </source>
</reference>
<dbReference type="SUPFAM" id="SSF52218">
    <property type="entry name" value="Flavoproteins"/>
    <property type="match status" value="1"/>
</dbReference>
<dbReference type="GO" id="GO:0010181">
    <property type="term" value="F:FMN binding"/>
    <property type="evidence" value="ECO:0007669"/>
    <property type="project" value="InterPro"/>
</dbReference>
<dbReference type="EMBL" id="DXFQ01000010">
    <property type="protein sequence ID" value="HIX19095.1"/>
    <property type="molecule type" value="Genomic_DNA"/>
</dbReference>
<dbReference type="InterPro" id="IPR001094">
    <property type="entry name" value="Flavdoxin-like"/>
</dbReference>
<dbReference type="InterPro" id="IPR008254">
    <property type="entry name" value="Flavodoxin/NO_synth"/>
</dbReference>
<comment type="cofactor">
    <cofactor evidence="1">
        <name>FMN</name>
        <dbReference type="ChEBI" id="CHEBI:58210"/>
    </cofactor>
</comment>
<evidence type="ECO:0000256" key="2">
    <source>
        <dbReference type="ARBA" id="ARBA00022630"/>
    </source>
</evidence>
<reference evidence="5" key="2">
    <citation type="submission" date="2021-04" db="EMBL/GenBank/DDBJ databases">
        <authorList>
            <person name="Gilroy R."/>
        </authorList>
    </citation>
    <scope>NUCLEOTIDE SEQUENCE</scope>
    <source>
        <strain evidence="5">14975</strain>
    </source>
</reference>
<dbReference type="PANTHER" id="PTHR19384">
    <property type="entry name" value="NITRIC OXIDE SYNTHASE-RELATED"/>
    <property type="match status" value="1"/>
</dbReference>
<dbReference type="PROSITE" id="PS50902">
    <property type="entry name" value="FLAVODOXIN_LIKE"/>
    <property type="match status" value="1"/>
</dbReference>
<evidence type="ECO:0000256" key="1">
    <source>
        <dbReference type="ARBA" id="ARBA00001917"/>
    </source>
</evidence>
<keyword evidence="2" id="KW-0285">Flavoprotein</keyword>
<protein>
    <submittedName>
        <fullName evidence="5">Flavodoxin domain-containing protein</fullName>
    </submittedName>
</protein>
<dbReference type="PANTHER" id="PTHR19384:SF128">
    <property type="entry name" value="NADPH OXIDOREDUCTASE A"/>
    <property type="match status" value="1"/>
</dbReference>
<dbReference type="InterPro" id="IPR029039">
    <property type="entry name" value="Flavoprotein-like_sf"/>
</dbReference>
<proteinExistence type="predicted"/>
<name>A0A9D1V9S6_9BACT</name>
<evidence type="ECO:0000313" key="5">
    <source>
        <dbReference type="EMBL" id="HIX19095.1"/>
    </source>
</evidence>
<feature type="domain" description="Flavodoxin-like" evidence="4">
    <location>
        <begin position="3"/>
        <end position="140"/>
    </location>
</feature>
<sequence>MDVYIIYGSETGNAQQLAERCSSRLNELGISAGCAGMEDISLDLLSAMPTLLIITSTWGEGDPPSNAAELHYRLSKTERRFDKLHYAVFAIGMASFEHFCQAGRDFDDFLAAADAQRLLPLTTSDDRGEEDVEPWIERLYPLLLARKAALEG</sequence>
<dbReference type="PRINTS" id="PR00369">
    <property type="entry name" value="FLAVODOXIN"/>
</dbReference>
<evidence type="ECO:0000313" key="6">
    <source>
        <dbReference type="Proteomes" id="UP000823964"/>
    </source>
</evidence>
<gene>
    <name evidence="5" type="ORF">H9862_00660</name>
</gene>
<dbReference type="GO" id="GO:0016491">
    <property type="term" value="F:oxidoreductase activity"/>
    <property type="evidence" value="ECO:0007669"/>
    <property type="project" value="TreeGrafter"/>
</dbReference>
<dbReference type="Pfam" id="PF00258">
    <property type="entry name" value="Flavodoxin_1"/>
    <property type="match status" value="1"/>
</dbReference>
<evidence type="ECO:0000259" key="4">
    <source>
        <dbReference type="PROSITE" id="PS50902"/>
    </source>
</evidence>
<dbReference type="AlphaFoldDB" id="A0A9D1V9S6"/>
<organism evidence="5 6">
    <name type="scientific">Candidatus Akkermansia intestinigallinarum</name>
    <dbReference type="NCBI Taxonomy" id="2838431"/>
    <lineage>
        <taxon>Bacteria</taxon>
        <taxon>Pseudomonadati</taxon>
        <taxon>Verrucomicrobiota</taxon>
        <taxon>Verrucomicrobiia</taxon>
        <taxon>Verrucomicrobiales</taxon>
        <taxon>Akkermansiaceae</taxon>
        <taxon>Akkermansia</taxon>
    </lineage>
</organism>
<keyword evidence="3" id="KW-0288">FMN</keyword>
<comment type="caution">
    <text evidence="5">The sequence shown here is derived from an EMBL/GenBank/DDBJ whole genome shotgun (WGS) entry which is preliminary data.</text>
</comment>
<dbReference type="Gene3D" id="3.40.50.360">
    <property type="match status" value="1"/>
</dbReference>
<accession>A0A9D1V9S6</accession>